<evidence type="ECO:0000313" key="3">
    <source>
        <dbReference type="Proteomes" id="UP001152484"/>
    </source>
</evidence>
<evidence type="ECO:0000256" key="1">
    <source>
        <dbReference type="SAM" id="MobiDB-lite"/>
    </source>
</evidence>
<dbReference type="Proteomes" id="UP001152484">
    <property type="component" value="Unassembled WGS sequence"/>
</dbReference>
<protein>
    <submittedName>
        <fullName evidence="2">Uncharacterized protein</fullName>
    </submittedName>
</protein>
<sequence>MEVTPLKMDLWMNELEENQKRLKETFERNQQRNQQQMKEMLKTMQATIAKLAEQHQSRSRSGSHASSASHRSLHSTSHHSHRSSLSRTGSQSESRTTSHGSQSRTSGYCSQSRNRSHMSHTLHHSNPSSYSSSQSSSQADSRKVSSQSYFPPTQSSPPSSKVSSRNSARSKTEELPLFHEVKAYAWIERMERYFRVQAIAERFKVDLAAKAIAEAADGWFQWWDFQKREDSWEALKEDLIRDFPPRYQQKTWKTAKPESSRSLHISSHSSSHSSSHQHSKKLLQVGALTSQSPVLSKVNSQSAQDFSQSIKKIMMETNESVIKKVNKRDEIKEKRPVSPWPDYVSFKLAEDVDLNSSQVSVTDKLIQPCSFGTRVLMISETSTEAQEEEVETFSGESAIIWGNHSQIQVDDKPGVESMLGYSQLVLHDSFKAPGNYLMLEDISTKTALFFPDVFEFITRLIQRMTLKNYQLALGEVVDTSKLSKNLYGDPFHSMARFSGMPGIVISSEFALELPDFQLMGALYKETKPNLKVDSKVCSIMEQMLLRGHDGEIQLEIVEVLNSEREIQHDSSSLKLSSDLSEDEVWYELFSVKSHSRDRMKSEANTVLRLIKNFPSRRLEVWELLLPPSARYWEGRGTRRKLNSKLGFYLPTLRTRWMFRGGVLI</sequence>
<feature type="compositionally biased region" description="Basic residues" evidence="1">
    <location>
        <begin position="114"/>
        <end position="123"/>
    </location>
</feature>
<dbReference type="OrthoDB" id="19944at2759"/>
<comment type="caution">
    <text evidence="2">The sequence shown here is derived from an EMBL/GenBank/DDBJ whole genome shotgun (WGS) entry which is preliminary data.</text>
</comment>
<accession>A0A9P0ZVH1</accession>
<dbReference type="AlphaFoldDB" id="A0A9P0ZVH1"/>
<feature type="compositionally biased region" description="Polar residues" evidence="1">
    <location>
        <begin position="97"/>
        <end position="113"/>
    </location>
</feature>
<organism evidence="2 3">
    <name type="scientific">Cuscuta europaea</name>
    <name type="common">European dodder</name>
    <dbReference type="NCBI Taxonomy" id="41803"/>
    <lineage>
        <taxon>Eukaryota</taxon>
        <taxon>Viridiplantae</taxon>
        <taxon>Streptophyta</taxon>
        <taxon>Embryophyta</taxon>
        <taxon>Tracheophyta</taxon>
        <taxon>Spermatophyta</taxon>
        <taxon>Magnoliopsida</taxon>
        <taxon>eudicotyledons</taxon>
        <taxon>Gunneridae</taxon>
        <taxon>Pentapetalae</taxon>
        <taxon>asterids</taxon>
        <taxon>lamiids</taxon>
        <taxon>Solanales</taxon>
        <taxon>Convolvulaceae</taxon>
        <taxon>Cuscuteae</taxon>
        <taxon>Cuscuta</taxon>
        <taxon>Cuscuta subgen. Cuscuta</taxon>
    </lineage>
</organism>
<feature type="region of interest" description="Disordered" evidence="1">
    <location>
        <begin position="24"/>
        <end position="172"/>
    </location>
</feature>
<evidence type="ECO:0000313" key="2">
    <source>
        <dbReference type="EMBL" id="CAH9112003.1"/>
    </source>
</evidence>
<reference evidence="2" key="1">
    <citation type="submission" date="2022-07" db="EMBL/GenBank/DDBJ databases">
        <authorList>
            <person name="Macas J."/>
            <person name="Novak P."/>
            <person name="Neumann P."/>
        </authorList>
    </citation>
    <scope>NUCLEOTIDE SEQUENCE</scope>
</reference>
<feature type="region of interest" description="Disordered" evidence="1">
    <location>
        <begin position="250"/>
        <end position="276"/>
    </location>
</feature>
<keyword evidence="3" id="KW-1185">Reference proteome</keyword>
<feature type="compositionally biased region" description="Low complexity" evidence="1">
    <location>
        <begin position="125"/>
        <end position="169"/>
    </location>
</feature>
<feature type="compositionally biased region" description="Basic residues" evidence="1">
    <location>
        <begin position="71"/>
        <end position="84"/>
    </location>
</feature>
<name>A0A9P0ZVH1_CUSEU</name>
<feature type="compositionally biased region" description="Low complexity" evidence="1">
    <location>
        <begin position="262"/>
        <end position="274"/>
    </location>
</feature>
<feature type="compositionally biased region" description="Low complexity" evidence="1">
    <location>
        <begin position="85"/>
        <end position="95"/>
    </location>
</feature>
<gene>
    <name evidence="2" type="ORF">CEURO_LOCUS19464</name>
</gene>
<dbReference type="EMBL" id="CAMAPE010000058">
    <property type="protein sequence ID" value="CAH9112003.1"/>
    <property type="molecule type" value="Genomic_DNA"/>
</dbReference>
<proteinExistence type="predicted"/>
<feature type="compositionally biased region" description="Low complexity" evidence="1">
    <location>
        <begin position="59"/>
        <end position="70"/>
    </location>
</feature>